<dbReference type="EMBL" id="CASHTH010001712">
    <property type="protein sequence ID" value="CAI8018855.1"/>
    <property type="molecule type" value="Genomic_DNA"/>
</dbReference>
<sequence>MYTAPTTGGEVLTPNDAVKVLEELLPAQNQSYELGLRLNLKPHEGNSILVMCETYAKDGTPHPTNKRYSCDRIMERVMDEENPEFAIEQEYTLLDYDGHPFGWPKSGYPGQQGPYYCAVGATNVFGRQISEAHYKACLYAGLCVSGSNAEVMPAQWEYQVGPCPGTAMGDELWISRYILHRVAEDFGVIVTLDPKPMPGDWNGAGGHCNFSTSRMKAENGMKVMEEAIQRLEKRHKEHIILYDPSGGVDNSRRLTGLHETAHIDQFFWGVAHRGASIRIPRGVAQAGRGYLEDRRPSSNGDPYLVCEALVRTAVLDDWTDFDWTNMPSKP</sequence>
<keyword evidence="7" id="KW-0067">ATP-binding</keyword>
<dbReference type="SMART" id="SM01230">
    <property type="entry name" value="Gln-synt_C"/>
    <property type="match status" value="1"/>
</dbReference>
<reference evidence="12" key="1">
    <citation type="submission" date="2023-03" db="EMBL/GenBank/DDBJ databases">
        <authorList>
            <person name="Steffen K."/>
            <person name="Cardenas P."/>
        </authorList>
    </citation>
    <scope>NUCLEOTIDE SEQUENCE</scope>
</reference>
<dbReference type="Proteomes" id="UP001174909">
    <property type="component" value="Unassembled WGS sequence"/>
</dbReference>
<keyword evidence="6" id="KW-0547">Nucleotide-binding</keyword>
<evidence type="ECO:0000256" key="8">
    <source>
        <dbReference type="PROSITE-ProRule" id="PRU01331"/>
    </source>
</evidence>
<keyword evidence="4" id="KW-0963">Cytoplasm</keyword>
<dbReference type="GO" id="GO:0004356">
    <property type="term" value="F:glutamine synthetase activity"/>
    <property type="evidence" value="ECO:0007669"/>
    <property type="project" value="UniProtKB-EC"/>
</dbReference>
<evidence type="ECO:0000313" key="13">
    <source>
        <dbReference type="Proteomes" id="UP001174909"/>
    </source>
</evidence>
<dbReference type="PROSITE" id="PS51987">
    <property type="entry name" value="GS_CATALYTIC"/>
    <property type="match status" value="1"/>
</dbReference>
<keyword evidence="13" id="KW-1185">Reference proteome</keyword>
<dbReference type="PROSITE" id="PS00181">
    <property type="entry name" value="GLNA_ATP"/>
    <property type="match status" value="1"/>
</dbReference>
<proteinExistence type="inferred from homology"/>
<dbReference type="InterPro" id="IPR014746">
    <property type="entry name" value="Gln_synth/guanido_kin_cat_dom"/>
</dbReference>
<keyword evidence="5" id="KW-0436">Ligase</keyword>
<evidence type="ECO:0000313" key="12">
    <source>
        <dbReference type="EMBL" id="CAI8018855.1"/>
    </source>
</evidence>
<evidence type="ECO:0000256" key="4">
    <source>
        <dbReference type="ARBA" id="ARBA00022490"/>
    </source>
</evidence>
<evidence type="ECO:0000256" key="1">
    <source>
        <dbReference type="ARBA" id="ARBA00004496"/>
    </source>
</evidence>
<evidence type="ECO:0000256" key="6">
    <source>
        <dbReference type="ARBA" id="ARBA00022741"/>
    </source>
</evidence>
<dbReference type="SUPFAM" id="SSF55931">
    <property type="entry name" value="Glutamine synthetase/guanido kinase"/>
    <property type="match status" value="1"/>
</dbReference>
<evidence type="ECO:0000256" key="9">
    <source>
        <dbReference type="RuleBase" id="RU000384"/>
    </source>
</evidence>
<dbReference type="InterPro" id="IPR027303">
    <property type="entry name" value="Gln_synth_gly_rich_site"/>
</dbReference>
<dbReference type="InterPro" id="IPR008146">
    <property type="entry name" value="Gln_synth_cat_dom"/>
</dbReference>
<evidence type="ECO:0000256" key="7">
    <source>
        <dbReference type="ARBA" id="ARBA00022840"/>
    </source>
</evidence>
<dbReference type="GO" id="GO:0005524">
    <property type="term" value="F:ATP binding"/>
    <property type="evidence" value="ECO:0007669"/>
    <property type="project" value="UniProtKB-KW"/>
</dbReference>
<keyword evidence="10" id="KW-0175">Coiled coil</keyword>
<dbReference type="GO" id="GO:0005737">
    <property type="term" value="C:cytoplasm"/>
    <property type="evidence" value="ECO:0007669"/>
    <property type="project" value="UniProtKB-SubCell"/>
</dbReference>
<evidence type="ECO:0000256" key="3">
    <source>
        <dbReference type="ARBA" id="ARBA00012937"/>
    </source>
</evidence>
<dbReference type="PANTHER" id="PTHR20852">
    <property type="entry name" value="GLUTAMINE SYNTHETASE"/>
    <property type="match status" value="1"/>
</dbReference>
<evidence type="ECO:0000256" key="5">
    <source>
        <dbReference type="ARBA" id="ARBA00022598"/>
    </source>
</evidence>
<dbReference type="GO" id="GO:0006542">
    <property type="term" value="P:glutamine biosynthetic process"/>
    <property type="evidence" value="ECO:0007669"/>
    <property type="project" value="TreeGrafter"/>
</dbReference>
<protein>
    <recommendedName>
        <fullName evidence="3">glutamine synthetase</fullName>
        <ecNumber evidence="3">6.3.1.2</ecNumber>
    </recommendedName>
</protein>
<accession>A0AA35RW59</accession>
<dbReference type="FunFam" id="3.30.590.10:FF:000011">
    <property type="entry name" value="Glutamine synthetase"/>
    <property type="match status" value="1"/>
</dbReference>
<evidence type="ECO:0000259" key="11">
    <source>
        <dbReference type="PROSITE" id="PS51987"/>
    </source>
</evidence>
<dbReference type="InterPro" id="IPR050292">
    <property type="entry name" value="Glutamine_Synthetase"/>
</dbReference>
<gene>
    <name evidence="12" type="ORF">GBAR_LOCUS11396</name>
</gene>
<evidence type="ECO:0000256" key="2">
    <source>
        <dbReference type="ARBA" id="ARBA00009897"/>
    </source>
</evidence>
<feature type="domain" description="GS catalytic" evidence="11">
    <location>
        <begin position="66"/>
        <end position="330"/>
    </location>
</feature>
<dbReference type="EC" id="6.3.1.2" evidence="3"/>
<comment type="similarity">
    <text evidence="2 8 9">Belongs to the glutamine synthetase family.</text>
</comment>
<feature type="coiled-coil region" evidence="10">
    <location>
        <begin position="214"/>
        <end position="241"/>
    </location>
</feature>
<dbReference type="Gene3D" id="3.30.590.10">
    <property type="entry name" value="Glutamine synthetase/guanido kinase, catalytic domain"/>
    <property type="match status" value="1"/>
</dbReference>
<dbReference type="AlphaFoldDB" id="A0AA35RW59"/>
<dbReference type="PANTHER" id="PTHR20852:SF57">
    <property type="entry name" value="GLUTAMINE SYNTHETASE 2 CYTOPLASMIC"/>
    <property type="match status" value="1"/>
</dbReference>
<comment type="caution">
    <text evidence="12">The sequence shown here is derived from an EMBL/GenBank/DDBJ whole genome shotgun (WGS) entry which is preliminary data.</text>
</comment>
<organism evidence="12 13">
    <name type="scientific">Geodia barretti</name>
    <name type="common">Barrett's horny sponge</name>
    <dbReference type="NCBI Taxonomy" id="519541"/>
    <lineage>
        <taxon>Eukaryota</taxon>
        <taxon>Metazoa</taxon>
        <taxon>Porifera</taxon>
        <taxon>Demospongiae</taxon>
        <taxon>Heteroscleromorpha</taxon>
        <taxon>Tetractinellida</taxon>
        <taxon>Astrophorina</taxon>
        <taxon>Geodiidae</taxon>
        <taxon>Geodia</taxon>
    </lineage>
</organism>
<comment type="subcellular location">
    <subcellularLocation>
        <location evidence="1">Cytoplasm</location>
    </subcellularLocation>
</comment>
<dbReference type="Pfam" id="PF00120">
    <property type="entry name" value="Gln-synt_C"/>
    <property type="match status" value="1"/>
</dbReference>
<name>A0AA35RW59_GEOBA</name>
<evidence type="ECO:0000256" key="10">
    <source>
        <dbReference type="SAM" id="Coils"/>
    </source>
</evidence>